<evidence type="ECO:0000313" key="2">
    <source>
        <dbReference type="EMBL" id="CCT61147.1"/>
    </source>
</evidence>
<organism evidence="2 3">
    <name type="scientific">Leptosphaeria maculans (strain JN3 / isolate v23.1.3 / race Av1-4-5-6-7-8)</name>
    <name type="common">Blackleg fungus</name>
    <name type="synonym">Phoma lingam</name>
    <dbReference type="NCBI Taxonomy" id="985895"/>
    <lineage>
        <taxon>Eukaryota</taxon>
        <taxon>Fungi</taxon>
        <taxon>Dikarya</taxon>
        <taxon>Ascomycota</taxon>
        <taxon>Pezizomycotina</taxon>
        <taxon>Dothideomycetes</taxon>
        <taxon>Pleosporomycetidae</taxon>
        <taxon>Pleosporales</taxon>
        <taxon>Pleosporineae</taxon>
        <taxon>Leptosphaeriaceae</taxon>
        <taxon>Plenodomus</taxon>
        <taxon>Plenodomus lingam/Leptosphaeria maculans species complex</taxon>
    </lineage>
</organism>
<accession>M1ZIR8</accession>
<reference evidence="2 3" key="1">
    <citation type="journal article" date="2011" name="Nat. Commun.">
        <title>Effector diversification within compartments of the Leptosphaeria maculans genome affected by Repeat-Induced Point mutations.</title>
        <authorList>
            <person name="Rouxel T."/>
            <person name="Grandaubert J."/>
            <person name="Hane J.K."/>
            <person name="Hoede C."/>
            <person name="van de Wouw A.P."/>
            <person name="Couloux A."/>
            <person name="Dominguez V."/>
            <person name="Anthouard V."/>
            <person name="Bally P."/>
            <person name="Bourras S."/>
            <person name="Cozijnsen A.J."/>
            <person name="Ciuffetti L.M."/>
            <person name="Degrave A."/>
            <person name="Dilmaghani A."/>
            <person name="Duret L."/>
            <person name="Fudal I."/>
            <person name="Goodwin S.B."/>
            <person name="Gout L."/>
            <person name="Glaser N."/>
            <person name="Linglin J."/>
            <person name="Kema G.H.J."/>
            <person name="Lapalu N."/>
            <person name="Lawrence C.B."/>
            <person name="May K."/>
            <person name="Meyer M."/>
            <person name="Ollivier B."/>
            <person name="Poulain J."/>
            <person name="Schoch C.L."/>
            <person name="Simon A."/>
            <person name="Spatafora J.W."/>
            <person name="Stachowiak A."/>
            <person name="Turgeon B.G."/>
            <person name="Tyler B.M."/>
            <person name="Vincent D."/>
            <person name="Weissenbach J."/>
            <person name="Amselem J."/>
            <person name="Quesneville H."/>
            <person name="Oliver R.P."/>
            <person name="Wincker P."/>
            <person name="Balesdent M.-H."/>
            <person name="Howlett B.J."/>
        </authorList>
    </citation>
    <scope>NUCLEOTIDE SEQUENCE [LARGE SCALE GENOMIC DNA]</scope>
    <source>
        <strain evidence="3">JN3 / isolate v23.1.3 / race Av1-4-5-6-7-8</strain>
    </source>
</reference>
<feature type="region of interest" description="Disordered" evidence="1">
    <location>
        <begin position="1"/>
        <end position="31"/>
    </location>
</feature>
<dbReference type="InParanoid" id="M1ZIR8"/>
<proteinExistence type="predicted"/>
<sequence>MTKIGSRSWLDDDLENQQEKAHTPAHRDTDNVKFLQKPDSQTINYALALPSLRRPETSAIITRRPHCGSAFVHVL</sequence>
<dbReference type="AlphaFoldDB" id="M1ZIR8"/>
<keyword evidence="3" id="KW-1185">Reference proteome</keyword>
<name>M1ZIR8_LEPMJ</name>
<dbReference type="EMBL" id="FP929136">
    <property type="protein sequence ID" value="CCT61147.1"/>
    <property type="molecule type" value="Genomic_DNA"/>
</dbReference>
<evidence type="ECO:0000256" key="1">
    <source>
        <dbReference type="SAM" id="MobiDB-lite"/>
    </source>
</evidence>
<dbReference type="VEuPathDB" id="FungiDB:Lema_uP125530.1"/>
<feature type="compositionally biased region" description="Basic and acidic residues" evidence="1">
    <location>
        <begin position="17"/>
        <end position="31"/>
    </location>
</feature>
<gene>
    <name evidence="2" type="ORF">Lema_uP125530.1</name>
</gene>
<dbReference type="Proteomes" id="UP000002668">
    <property type="component" value="Genome"/>
</dbReference>
<protein>
    <submittedName>
        <fullName evidence="2">Uncharacterized protein</fullName>
    </submittedName>
</protein>
<evidence type="ECO:0000313" key="3">
    <source>
        <dbReference type="Proteomes" id="UP000002668"/>
    </source>
</evidence>